<gene>
    <name evidence="2" type="ORF">FB474_1257</name>
</gene>
<sequence>MRLVSWGVAGVVSSLVFAACATSTSTAVGPSAHRPAGTGGVVHAVPFALYTHCGIHELAYAGKYYTRVGGPLTDGQGNPPAGWDNPYQRGSLVVRATQAFFSDATGHHETFAVRPGATSFETVCS</sequence>
<dbReference type="AlphaFoldDB" id="A0A542ZHQ2"/>
<comment type="caution">
    <text evidence="2">The sequence shown here is derived from an EMBL/GenBank/DDBJ whole genome shotgun (WGS) entry which is preliminary data.</text>
</comment>
<dbReference type="Proteomes" id="UP000319514">
    <property type="component" value="Unassembled WGS sequence"/>
</dbReference>
<organism evidence="2 3">
    <name type="scientific">Oryzihumus leptocrescens</name>
    <dbReference type="NCBI Taxonomy" id="297536"/>
    <lineage>
        <taxon>Bacteria</taxon>
        <taxon>Bacillati</taxon>
        <taxon>Actinomycetota</taxon>
        <taxon>Actinomycetes</taxon>
        <taxon>Micrococcales</taxon>
        <taxon>Intrasporangiaceae</taxon>
        <taxon>Oryzihumus</taxon>
    </lineage>
</organism>
<evidence type="ECO:0000313" key="2">
    <source>
        <dbReference type="EMBL" id="TQL59887.1"/>
    </source>
</evidence>
<evidence type="ECO:0000256" key="1">
    <source>
        <dbReference type="SAM" id="SignalP"/>
    </source>
</evidence>
<dbReference type="PROSITE" id="PS51257">
    <property type="entry name" value="PROKAR_LIPOPROTEIN"/>
    <property type="match status" value="1"/>
</dbReference>
<dbReference type="EMBL" id="VFOQ01000001">
    <property type="protein sequence ID" value="TQL59887.1"/>
    <property type="molecule type" value="Genomic_DNA"/>
</dbReference>
<feature type="signal peptide" evidence="1">
    <location>
        <begin position="1"/>
        <end position="18"/>
    </location>
</feature>
<protein>
    <submittedName>
        <fullName evidence="2">Uncharacterized protein</fullName>
    </submittedName>
</protein>
<proteinExistence type="predicted"/>
<name>A0A542ZHQ2_9MICO</name>
<keyword evidence="1" id="KW-0732">Signal</keyword>
<feature type="chain" id="PRO_5039443351" evidence="1">
    <location>
        <begin position="19"/>
        <end position="125"/>
    </location>
</feature>
<reference evidence="2 3" key="1">
    <citation type="submission" date="2019-06" db="EMBL/GenBank/DDBJ databases">
        <title>Sequencing the genomes of 1000 actinobacteria strains.</title>
        <authorList>
            <person name="Klenk H.-P."/>
        </authorList>
    </citation>
    <scope>NUCLEOTIDE SEQUENCE [LARGE SCALE GENOMIC DNA]</scope>
    <source>
        <strain evidence="2 3">DSM 18082</strain>
    </source>
</reference>
<keyword evidence="3" id="KW-1185">Reference proteome</keyword>
<accession>A0A542ZHQ2</accession>
<evidence type="ECO:0000313" key="3">
    <source>
        <dbReference type="Proteomes" id="UP000319514"/>
    </source>
</evidence>